<evidence type="ECO:0000313" key="5">
    <source>
        <dbReference type="EMBL" id="RKK74159.1"/>
    </source>
</evidence>
<feature type="coiled-coil region" evidence="1">
    <location>
        <begin position="151"/>
        <end position="178"/>
    </location>
</feature>
<dbReference type="Proteomes" id="UP000285084">
    <property type="component" value="Unassembled WGS sequence"/>
</dbReference>
<dbReference type="Pfam" id="PF25289">
    <property type="entry name" value="DUF7877"/>
    <property type="match status" value="1"/>
</dbReference>
<dbReference type="VEuPathDB" id="FungiDB:FOMG_08471"/>
<feature type="domain" description="DUF7877" evidence="4">
    <location>
        <begin position="65"/>
        <end position="175"/>
    </location>
</feature>
<feature type="compositionally biased region" description="Pro residues" evidence="2">
    <location>
        <begin position="862"/>
        <end position="879"/>
    </location>
</feature>
<feature type="compositionally biased region" description="Low complexity" evidence="2">
    <location>
        <begin position="833"/>
        <end position="844"/>
    </location>
</feature>
<evidence type="ECO:0000256" key="2">
    <source>
        <dbReference type="SAM" id="MobiDB-lite"/>
    </source>
</evidence>
<keyword evidence="1" id="KW-0175">Coiled coil</keyword>
<feature type="region of interest" description="Disordered" evidence="2">
    <location>
        <begin position="1"/>
        <end position="67"/>
    </location>
</feature>
<feature type="region of interest" description="Disordered" evidence="2">
    <location>
        <begin position="811"/>
        <end position="886"/>
    </location>
</feature>
<feature type="compositionally biased region" description="Polar residues" evidence="2">
    <location>
        <begin position="598"/>
        <end position="617"/>
    </location>
</feature>
<feature type="region of interest" description="Disordered" evidence="2">
    <location>
        <begin position="568"/>
        <end position="648"/>
    </location>
</feature>
<evidence type="ECO:0000259" key="3">
    <source>
        <dbReference type="Pfam" id="PF25009"/>
    </source>
</evidence>
<dbReference type="EMBL" id="MRCX01000075">
    <property type="protein sequence ID" value="RKK74159.1"/>
    <property type="molecule type" value="Genomic_DNA"/>
</dbReference>
<organism evidence="5 6">
    <name type="scientific">Fusarium oxysporum</name>
    <name type="common">Fusarium vascular wilt</name>
    <dbReference type="NCBI Taxonomy" id="5507"/>
    <lineage>
        <taxon>Eukaryota</taxon>
        <taxon>Fungi</taxon>
        <taxon>Dikarya</taxon>
        <taxon>Ascomycota</taxon>
        <taxon>Pezizomycotina</taxon>
        <taxon>Sordariomycetes</taxon>
        <taxon>Hypocreomycetidae</taxon>
        <taxon>Hypocreales</taxon>
        <taxon>Nectriaceae</taxon>
        <taxon>Fusarium</taxon>
        <taxon>Fusarium oxysporum species complex</taxon>
    </lineage>
</organism>
<protein>
    <submittedName>
        <fullName evidence="5">Uncharacterized protein</fullName>
    </submittedName>
</protein>
<reference evidence="5 6" key="1">
    <citation type="journal article" date="2018" name="Sci. Rep.">
        <title>Characterisation of pathogen-specific regions and novel effector candidates in Fusarium oxysporum f. sp. cepae.</title>
        <authorList>
            <person name="Armitage A.D."/>
            <person name="Taylor A."/>
            <person name="Sobczyk M.K."/>
            <person name="Baxter L."/>
            <person name="Greenfield B.P."/>
            <person name="Bates H.J."/>
            <person name="Wilson F."/>
            <person name="Jackson A.C."/>
            <person name="Ott S."/>
            <person name="Harrison R.J."/>
            <person name="Clarkson J.P."/>
        </authorList>
    </citation>
    <scope>NUCLEOTIDE SEQUENCE [LARGE SCALE GENOMIC DNA]</scope>
    <source>
        <strain evidence="5 6">Fo_A13</strain>
    </source>
</reference>
<evidence type="ECO:0000313" key="6">
    <source>
        <dbReference type="Proteomes" id="UP000285084"/>
    </source>
</evidence>
<feature type="compositionally biased region" description="Pro residues" evidence="2">
    <location>
        <begin position="621"/>
        <end position="642"/>
    </location>
</feature>
<comment type="caution">
    <text evidence="5">The sequence shown here is derived from an EMBL/GenBank/DDBJ whole genome shotgun (WGS) entry which is preliminary data.</text>
</comment>
<dbReference type="VEuPathDB" id="FungiDB:HZS61_017631"/>
<name>A0A420N1L6_FUSOX</name>
<feature type="region of interest" description="Disordered" evidence="2">
    <location>
        <begin position="739"/>
        <end position="782"/>
    </location>
</feature>
<dbReference type="VEuPathDB" id="FungiDB:FOIG_07804"/>
<feature type="region of interest" description="Disordered" evidence="2">
    <location>
        <begin position="84"/>
        <end position="115"/>
    </location>
</feature>
<dbReference type="VEuPathDB" id="FungiDB:FOZG_15028"/>
<sequence length="886" mass="97392">MTTPTMAQPTAIHANGTSESPSLDKAQPVAPGKRKRETEEMEDRDEDNASEEQKPAITNGEPKKDQRDVIKSFVEVLSSYDIGPSILKRPLPESSDDEQDEHRAKRQKSTDLTTISEKAAANAYEDLDQVANDLVSALQAALKDIKTKPADDEKQATNEELRAQISDFKEKALQLLRREKAYPKTSADPLAVEAKLPPSPQKGELVLSLVAYAPQERRLFSSLPISDEAKLRDMPLPQGMSLTHVMPTTPHERTQTLGDLFSSPKNLPPLQPPKQPKTQAKGNMLDFYRPELTDTSKFRNASYFTTKLTAGCYLDYSNATPSSQTITKQRERAQSLAGKRPSTTELELHEMESLFRGAFSSFAPCKDDSGAVVPSSVAGRMWWQRSGHRSFQNMIEVEYYGGADSDEKAEKDEAMDIDEKAIQEAIDSWDESVVDPSLEEALGTKRADEEKEVDEILEEVSDMIETLSSYQRIRNLNLPNSQNRSSSDPVNGDMLATPGPTPSEGEQATYEMLKAQLALIIKTLPPYAVAKLNGDQLEDLLISTKVQVQTDKYKGVMEEDEAGVQARLRAQQQAAQANARPPPQRTPSVSGVSYGHHTPQTQYATPQRTPSMQQQQYYRPGPTPGFTPAPRPMPAQPKPPQPNQYSRPNGYPAQYATQVAKAQTPYGHQNMPQYASQPRPQFGQMQAQQGTPNARFAFQPGYPQQQAATPSQPNFGAYTNGQAVPQRTMSPQVNRQAYSASPNVQQPPRYGTPNQAVGNQMNRYPSNPPQQGTPAQNPGLTGYHTVIPEAQQQRILEQAKARVAAQERSTMFADKITQPGTPGFGQGGTMDPSRLAAARASIASQQKPPTPNSQRSSMSGTPGPPPPHKVTPVPVPPIPGMQQKPL</sequence>
<feature type="compositionally biased region" description="Acidic residues" evidence="2">
    <location>
        <begin position="39"/>
        <end position="50"/>
    </location>
</feature>
<dbReference type="VEuPathDB" id="FungiDB:FOXG_12713"/>
<feature type="compositionally biased region" description="Polar residues" evidence="2">
    <location>
        <begin position="739"/>
        <end position="779"/>
    </location>
</feature>
<dbReference type="InterPro" id="IPR056687">
    <property type="entry name" value="DUF7785"/>
</dbReference>
<feature type="region of interest" description="Disordered" evidence="2">
    <location>
        <begin position="477"/>
        <end position="506"/>
    </location>
</feature>
<dbReference type="VEuPathDB" id="FungiDB:FOC4_g10004533"/>
<dbReference type="Pfam" id="PF25009">
    <property type="entry name" value="DUF7785"/>
    <property type="match status" value="1"/>
</dbReference>
<dbReference type="AlphaFoldDB" id="A0A420N1L6"/>
<evidence type="ECO:0000256" key="1">
    <source>
        <dbReference type="SAM" id="Coils"/>
    </source>
</evidence>
<proteinExistence type="predicted"/>
<accession>A0A420N1L6</accession>
<feature type="compositionally biased region" description="Polar residues" evidence="2">
    <location>
        <begin position="477"/>
        <end position="489"/>
    </location>
</feature>
<dbReference type="InterPro" id="IPR057199">
    <property type="entry name" value="DUF7877"/>
</dbReference>
<feature type="domain" description="DUF7785" evidence="3">
    <location>
        <begin position="450"/>
        <end position="548"/>
    </location>
</feature>
<dbReference type="VEuPathDB" id="FungiDB:FOC1_g10009610"/>
<evidence type="ECO:0000259" key="4">
    <source>
        <dbReference type="Pfam" id="PF25289"/>
    </source>
</evidence>
<feature type="compositionally biased region" description="Low complexity" evidence="2">
    <location>
        <begin position="568"/>
        <end position="579"/>
    </location>
</feature>
<gene>
    <name evidence="5" type="ORF">BFJ69_g8761</name>
</gene>